<evidence type="ECO:0000256" key="2">
    <source>
        <dbReference type="SAM" id="Phobius"/>
    </source>
</evidence>
<feature type="compositionally biased region" description="Low complexity" evidence="1">
    <location>
        <begin position="68"/>
        <end position="95"/>
    </location>
</feature>
<evidence type="ECO:0000313" key="4">
    <source>
        <dbReference type="Proteomes" id="UP001604282"/>
    </source>
</evidence>
<keyword evidence="2" id="KW-1133">Transmembrane helix</keyword>
<keyword evidence="2" id="KW-0472">Membrane</keyword>
<proteinExistence type="predicted"/>
<dbReference type="RefSeq" id="WP_392879827.1">
    <property type="nucleotide sequence ID" value="NZ_JBICZW010000003.1"/>
</dbReference>
<dbReference type="Proteomes" id="UP001604282">
    <property type="component" value="Unassembled WGS sequence"/>
</dbReference>
<comment type="caution">
    <text evidence="3">The sequence shown here is derived from an EMBL/GenBank/DDBJ whole genome shotgun (WGS) entry which is preliminary data.</text>
</comment>
<accession>A0ABW7BLE5</accession>
<evidence type="ECO:0000256" key="1">
    <source>
        <dbReference type="SAM" id="MobiDB-lite"/>
    </source>
</evidence>
<dbReference type="EMBL" id="JBICZW010000003">
    <property type="protein sequence ID" value="MFG3188353.1"/>
    <property type="molecule type" value="Genomic_DNA"/>
</dbReference>
<reference evidence="3 4" key="1">
    <citation type="submission" date="2024-10" db="EMBL/GenBank/DDBJ databases">
        <title>The Natural Products Discovery Center: Release of the First 8490 Sequenced Strains for Exploring Actinobacteria Biosynthetic Diversity.</title>
        <authorList>
            <person name="Kalkreuter E."/>
            <person name="Kautsar S.A."/>
            <person name="Yang D."/>
            <person name="Bader C.D."/>
            <person name="Teijaro C.N."/>
            <person name="Fluegel L."/>
            <person name="Davis C.M."/>
            <person name="Simpson J.R."/>
            <person name="Lauterbach L."/>
            <person name="Steele A.D."/>
            <person name="Gui C."/>
            <person name="Meng S."/>
            <person name="Li G."/>
            <person name="Viehrig K."/>
            <person name="Ye F."/>
            <person name="Su P."/>
            <person name="Kiefer A.F."/>
            <person name="Nichols A."/>
            <person name="Cepeda A.J."/>
            <person name="Yan W."/>
            <person name="Fan B."/>
            <person name="Jiang Y."/>
            <person name="Adhikari A."/>
            <person name="Zheng C.-J."/>
            <person name="Schuster L."/>
            <person name="Cowan T.M."/>
            <person name="Smanski M.J."/>
            <person name="Chevrette M.G."/>
            <person name="De Carvalho L.P.S."/>
            <person name="Shen B."/>
        </authorList>
    </citation>
    <scope>NUCLEOTIDE SEQUENCE [LARGE SCALE GENOMIC DNA]</scope>
    <source>
        <strain evidence="3 4">NPDC048229</strain>
    </source>
</reference>
<evidence type="ECO:0000313" key="3">
    <source>
        <dbReference type="EMBL" id="MFG3188353.1"/>
    </source>
</evidence>
<name>A0ABW7BLE5_9ACTN</name>
<keyword evidence="2" id="KW-0812">Transmembrane</keyword>
<gene>
    <name evidence="3" type="ORF">ACGFYS_05380</name>
</gene>
<keyword evidence="4" id="KW-1185">Reference proteome</keyword>
<feature type="region of interest" description="Disordered" evidence="1">
    <location>
        <begin position="66"/>
        <end position="119"/>
    </location>
</feature>
<organism evidence="3 4">
    <name type="scientific">Streptomyces omiyaensis</name>
    <dbReference type="NCBI Taxonomy" id="68247"/>
    <lineage>
        <taxon>Bacteria</taxon>
        <taxon>Bacillati</taxon>
        <taxon>Actinomycetota</taxon>
        <taxon>Actinomycetes</taxon>
        <taxon>Kitasatosporales</taxon>
        <taxon>Streptomycetaceae</taxon>
        <taxon>Streptomyces</taxon>
    </lineage>
</organism>
<protein>
    <submittedName>
        <fullName evidence="3">Uncharacterized protein</fullName>
    </submittedName>
</protein>
<feature type="transmembrane region" description="Helical" evidence="2">
    <location>
        <begin position="43"/>
        <end position="63"/>
    </location>
</feature>
<sequence>METDENIRLRQALEHAAAELPPLPDLAPLAVREGRRRRARARFAVATTAFGAVTAGALGIALLPGSDPAPATPAAVPSSPAPSASPGASYPPVVVEATPGVTPPDNPDGLSPAERERRAAHQQRVAALLDELLPEKVTGIRPVKDEVAVYRITAGGASFRMAVSVRPTDEPLAPCPDLPEERGVCETVAFDGDREAQLMAMPVNGPDTTGSYLRFSYGKSRVLLSVDPEAVSAPVTPRELLDVAADPRFLDLVEDTDARPVETKEPRPVAGG</sequence>